<organism evidence="2 3">
    <name type="scientific">Tanacetum coccineum</name>
    <dbReference type="NCBI Taxonomy" id="301880"/>
    <lineage>
        <taxon>Eukaryota</taxon>
        <taxon>Viridiplantae</taxon>
        <taxon>Streptophyta</taxon>
        <taxon>Embryophyta</taxon>
        <taxon>Tracheophyta</taxon>
        <taxon>Spermatophyta</taxon>
        <taxon>Magnoliopsida</taxon>
        <taxon>eudicotyledons</taxon>
        <taxon>Gunneridae</taxon>
        <taxon>Pentapetalae</taxon>
        <taxon>asterids</taxon>
        <taxon>campanulids</taxon>
        <taxon>Asterales</taxon>
        <taxon>Asteraceae</taxon>
        <taxon>Asteroideae</taxon>
        <taxon>Anthemideae</taxon>
        <taxon>Anthemidinae</taxon>
        <taxon>Tanacetum</taxon>
    </lineage>
</organism>
<feature type="region of interest" description="Disordered" evidence="1">
    <location>
        <begin position="1"/>
        <end position="33"/>
    </location>
</feature>
<sequence length="179" mass="20249">MVRWESNCKPIEKKKGDITEPYKERSSTKREDEHLEINSLKRRVKKLEKKQKSKTHKFKRLYKVGQSAKVISLDDEASLGDQEDASKLGRKILDIDADEDITLDSTHLDIDPDMFGVHDLHGDEVFVETQEPVINTDTTTSTIPFSAASATTTTIDELTPPQTLNRREIKAAKPKSEGL</sequence>
<feature type="compositionally biased region" description="Polar residues" evidence="1">
    <location>
        <begin position="153"/>
        <end position="164"/>
    </location>
</feature>
<dbReference type="EMBL" id="BQNB010018414">
    <property type="protein sequence ID" value="GJT74130.1"/>
    <property type="molecule type" value="Genomic_DNA"/>
</dbReference>
<keyword evidence="3" id="KW-1185">Reference proteome</keyword>
<evidence type="ECO:0000256" key="1">
    <source>
        <dbReference type="SAM" id="MobiDB-lite"/>
    </source>
</evidence>
<reference evidence="2" key="2">
    <citation type="submission" date="2022-01" db="EMBL/GenBank/DDBJ databases">
        <authorList>
            <person name="Yamashiro T."/>
            <person name="Shiraishi A."/>
            <person name="Satake H."/>
            <person name="Nakayama K."/>
        </authorList>
    </citation>
    <scope>NUCLEOTIDE SEQUENCE</scope>
</reference>
<feature type="region of interest" description="Disordered" evidence="1">
    <location>
        <begin position="153"/>
        <end position="179"/>
    </location>
</feature>
<name>A0ABQ5GFZ3_9ASTR</name>
<dbReference type="Proteomes" id="UP001151760">
    <property type="component" value="Unassembled WGS sequence"/>
</dbReference>
<reference evidence="2" key="1">
    <citation type="journal article" date="2022" name="Int. J. Mol. Sci.">
        <title>Draft Genome of Tanacetum Coccineum: Genomic Comparison of Closely Related Tanacetum-Family Plants.</title>
        <authorList>
            <person name="Yamashiro T."/>
            <person name="Shiraishi A."/>
            <person name="Nakayama K."/>
            <person name="Satake H."/>
        </authorList>
    </citation>
    <scope>NUCLEOTIDE SEQUENCE</scope>
</reference>
<comment type="caution">
    <text evidence="2">The sequence shown here is derived from an EMBL/GenBank/DDBJ whole genome shotgun (WGS) entry which is preliminary data.</text>
</comment>
<protein>
    <submittedName>
        <fullName evidence="2">Uncharacterized protein</fullName>
    </submittedName>
</protein>
<gene>
    <name evidence="2" type="ORF">Tco_1040855</name>
</gene>
<proteinExistence type="predicted"/>
<feature type="compositionally biased region" description="Basic and acidic residues" evidence="1">
    <location>
        <begin position="10"/>
        <end position="33"/>
    </location>
</feature>
<evidence type="ECO:0000313" key="2">
    <source>
        <dbReference type="EMBL" id="GJT74130.1"/>
    </source>
</evidence>
<feature type="compositionally biased region" description="Basic and acidic residues" evidence="1">
    <location>
        <begin position="165"/>
        <end position="179"/>
    </location>
</feature>
<evidence type="ECO:0000313" key="3">
    <source>
        <dbReference type="Proteomes" id="UP001151760"/>
    </source>
</evidence>
<accession>A0ABQ5GFZ3</accession>